<name>A0AC61RFS3_9BACT</name>
<dbReference type="EMBL" id="SRYB01000014">
    <property type="protein sequence ID" value="TGY78322.1"/>
    <property type="molecule type" value="Genomic_DNA"/>
</dbReference>
<keyword evidence="2" id="KW-1185">Reference proteome</keyword>
<gene>
    <name evidence="1" type="ORF">E5331_10590</name>
</gene>
<accession>A0AC61RFS3</accession>
<evidence type="ECO:0000313" key="2">
    <source>
        <dbReference type="Proteomes" id="UP000306319"/>
    </source>
</evidence>
<protein>
    <submittedName>
        <fullName evidence="1">Rhodanese-like domain-containing protein</fullName>
    </submittedName>
</protein>
<comment type="caution">
    <text evidence="1">The sequence shown here is derived from an EMBL/GenBank/DDBJ whole genome shotgun (WGS) entry which is preliminary data.</text>
</comment>
<sequence length="129" mass="14274">MAILKTICAIAAVVMIGCGGKSDSNVEVVPPRQYQSMLDNDPNAYLVDARKPDEYAAGHLKGAHLINWLDTDTFKQSFEDFDKSKTIYIYCRSGRRSNEAAVWLAGNGYRVVDLKGGILEWNAEGMPTE</sequence>
<dbReference type="Proteomes" id="UP000306319">
    <property type="component" value="Unassembled WGS sequence"/>
</dbReference>
<organism evidence="1 2">
    <name type="scientific">Lepagella muris</name>
    <dbReference type="NCBI Taxonomy" id="3032870"/>
    <lineage>
        <taxon>Bacteria</taxon>
        <taxon>Pseudomonadati</taxon>
        <taxon>Bacteroidota</taxon>
        <taxon>Bacteroidia</taxon>
        <taxon>Bacteroidales</taxon>
        <taxon>Muribaculaceae</taxon>
        <taxon>Lepagella</taxon>
    </lineage>
</organism>
<evidence type="ECO:0000313" key="1">
    <source>
        <dbReference type="EMBL" id="TGY78322.1"/>
    </source>
</evidence>
<proteinExistence type="predicted"/>
<reference evidence="1" key="1">
    <citation type="submission" date="2019-04" db="EMBL/GenBank/DDBJ databases">
        <title>Microbes associate with the intestines of laboratory mice.</title>
        <authorList>
            <person name="Navarre W."/>
            <person name="Wong E."/>
            <person name="Huang K."/>
            <person name="Tropini C."/>
            <person name="Ng K."/>
            <person name="Yu B."/>
        </authorList>
    </citation>
    <scope>NUCLEOTIDE SEQUENCE</scope>
    <source>
        <strain evidence="1">NM04_E33</strain>
    </source>
</reference>